<dbReference type="EMBL" id="BARS01047904">
    <property type="protein sequence ID" value="GAG30742.1"/>
    <property type="molecule type" value="Genomic_DNA"/>
</dbReference>
<feature type="non-terminal residue" evidence="1">
    <location>
        <position position="53"/>
    </location>
</feature>
<dbReference type="AlphaFoldDB" id="X0X5R1"/>
<accession>X0X5R1</accession>
<protein>
    <submittedName>
        <fullName evidence="1">Uncharacterized protein</fullName>
    </submittedName>
</protein>
<comment type="caution">
    <text evidence="1">The sequence shown here is derived from an EMBL/GenBank/DDBJ whole genome shotgun (WGS) entry which is preliminary data.</text>
</comment>
<organism evidence="1">
    <name type="scientific">marine sediment metagenome</name>
    <dbReference type="NCBI Taxonomy" id="412755"/>
    <lineage>
        <taxon>unclassified sequences</taxon>
        <taxon>metagenomes</taxon>
        <taxon>ecological metagenomes</taxon>
    </lineage>
</organism>
<reference evidence="1" key="1">
    <citation type="journal article" date="2014" name="Front. Microbiol.">
        <title>High frequency of phylogenetically diverse reductive dehalogenase-homologous genes in deep subseafloor sedimentary metagenomes.</title>
        <authorList>
            <person name="Kawai M."/>
            <person name="Futagami T."/>
            <person name="Toyoda A."/>
            <person name="Takaki Y."/>
            <person name="Nishi S."/>
            <person name="Hori S."/>
            <person name="Arai W."/>
            <person name="Tsubouchi T."/>
            <person name="Morono Y."/>
            <person name="Uchiyama I."/>
            <person name="Ito T."/>
            <person name="Fujiyama A."/>
            <person name="Inagaki F."/>
            <person name="Takami H."/>
        </authorList>
    </citation>
    <scope>NUCLEOTIDE SEQUENCE</scope>
    <source>
        <strain evidence="1">Expedition CK06-06</strain>
    </source>
</reference>
<name>X0X5R1_9ZZZZ</name>
<proteinExistence type="predicted"/>
<sequence>MTRVLSGLDLGQHIQQKFPDAVVDARPEWTEVKADRLVEVCTYLRDDPELDFG</sequence>
<gene>
    <name evidence="1" type="ORF">S01H1_71895</name>
</gene>
<evidence type="ECO:0000313" key="1">
    <source>
        <dbReference type="EMBL" id="GAG30742.1"/>
    </source>
</evidence>